<feature type="signal peptide" evidence="1">
    <location>
        <begin position="1"/>
        <end position="30"/>
    </location>
</feature>
<dbReference type="CDD" id="cd14727">
    <property type="entry name" value="ChanN-like"/>
    <property type="match status" value="1"/>
</dbReference>
<accession>A0ABV4IGJ4</accession>
<dbReference type="Gene3D" id="1.10.8.760">
    <property type="entry name" value="Haem-binding uptake, Tiki superfamily, ChaN, domain 2"/>
    <property type="match status" value="1"/>
</dbReference>
<dbReference type="InterPro" id="IPR007314">
    <property type="entry name" value="Cofac_haem-bd_dom"/>
</dbReference>
<protein>
    <submittedName>
        <fullName evidence="3">ChaN family lipoprotein</fullName>
    </submittedName>
</protein>
<keyword evidence="1" id="KW-0732">Signal</keyword>
<evidence type="ECO:0000256" key="1">
    <source>
        <dbReference type="SAM" id="SignalP"/>
    </source>
</evidence>
<keyword evidence="4" id="KW-1185">Reference proteome</keyword>
<evidence type="ECO:0000259" key="2">
    <source>
        <dbReference type="Pfam" id="PF04187"/>
    </source>
</evidence>
<dbReference type="SUPFAM" id="SSF159501">
    <property type="entry name" value="EreA/ChaN-like"/>
    <property type="match status" value="1"/>
</dbReference>
<name>A0ABV4IGJ4_9BURK</name>
<reference evidence="3 4" key="1">
    <citation type="submission" date="2024-08" db="EMBL/GenBank/DDBJ databases">
        <authorList>
            <person name="Feng Z."/>
            <person name="Ronholm J."/>
        </authorList>
    </citation>
    <scope>NUCLEOTIDE SEQUENCE [LARGE SCALE GENOMIC DNA]</scope>
    <source>
        <strain evidence="3 4">4-AB0-8</strain>
    </source>
</reference>
<dbReference type="Pfam" id="PF04187">
    <property type="entry name" value="Cofac_haem_bdg"/>
    <property type="match status" value="1"/>
</dbReference>
<evidence type="ECO:0000313" key="3">
    <source>
        <dbReference type="EMBL" id="MEZ2740945.1"/>
    </source>
</evidence>
<dbReference type="EMBL" id="JBGJLR010000026">
    <property type="protein sequence ID" value="MEZ2740945.1"/>
    <property type="molecule type" value="Genomic_DNA"/>
</dbReference>
<dbReference type="Proteomes" id="UP001567350">
    <property type="component" value="Unassembled WGS sequence"/>
</dbReference>
<dbReference type="PROSITE" id="PS51257">
    <property type="entry name" value="PROKAR_LIPOPROTEIN"/>
    <property type="match status" value="1"/>
</dbReference>
<gene>
    <name evidence="3" type="ORF">ACBP88_16115</name>
</gene>
<organism evidence="3 4">
    <name type="scientific">Comamonas jiangduensis</name>
    <dbReference type="NCBI Taxonomy" id="1194168"/>
    <lineage>
        <taxon>Bacteria</taxon>
        <taxon>Pseudomonadati</taxon>
        <taxon>Pseudomonadota</taxon>
        <taxon>Betaproteobacteria</taxon>
        <taxon>Burkholderiales</taxon>
        <taxon>Comamonadaceae</taxon>
        <taxon>Comamonas</taxon>
    </lineage>
</organism>
<keyword evidence="3" id="KW-0449">Lipoprotein</keyword>
<feature type="chain" id="PRO_5046436735" evidence="1">
    <location>
        <begin position="31"/>
        <end position="298"/>
    </location>
</feature>
<comment type="caution">
    <text evidence="3">The sequence shown here is derived from an EMBL/GenBank/DDBJ whole genome shotgun (WGS) entry which is preliminary data.</text>
</comment>
<sequence length="298" mass="32012">MRSDDFLRCSLAAGLALLLSACNTMPPASTVEPAHSAPSSTATTPALTPAQWQAQLQTTPLPSVLLLGEQHDAAAHQRWQLATVQKLIARKQLAALVLEMAEQGHSTAGLQPSASEATVRKALRWDDKGWPWKAYGPSVMAAVRANIPVVGGNVPRDKMRDVMQQPEWDSHLSPAAWEQQRQAIRSGHCDLLPEAQITPMARVQLAKDALMAHTAQSVIQAGKTVVLIAGRGHVLRSVGIPTWLAPSSSHVIAMAQAGPKAQAQASEHDFVIQTPAMPDKDHCAKLRAQWAPSDPQNP</sequence>
<dbReference type="RefSeq" id="WP_370894138.1">
    <property type="nucleotide sequence ID" value="NZ_JBGJLR010000026.1"/>
</dbReference>
<dbReference type="Gene3D" id="3.40.50.11550">
    <property type="match status" value="1"/>
</dbReference>
<feature type="domain" description="Haem-binding uptake Tiki superfamily ChaN" evidence="2">
    <location>
        <begin position="63"/>
        <end position="244"/>
    </location>
</feature>
<proteinExistence type="predicted"/>
<evidence type="ECO:0000313" key="4">
    <source>
        <dbReference type="Proteomes" id="UP001567350"/>
    </source>
</evidence>